<dbReference type="AlphaFoldDB" id="A0A1I4Z833"/>
<organism evidence="2 3">
    <name type="scientific">Bizionia echini</name>
    <dbReference type="NCBI Taxonomy" id="649333"/>
    <lineage>
        <taxon>Bacteria</taxon>
        <taxon>Pseudomonadati</taxon>
        <taxon>Bacteroidota</taxon>
        <taxon>Flavobacteriia</taxon>
        <taxon>Flavobacteriales</taxon>
        <taxon>Flavobacteriaceae</taxon>
        <taxon>Bizionia</taxon>
    </lineage>
</organism>
<keyword evidence="1" id="KW-1133">Transmembrane helix</keyword>
<evidence type="ECO:0008006" key="4">
    <source>
        <dbReference type="Google" id="ProtNLM"/>
    </source>
</evidence>
<accession>A0A1I4Z833</accession>
<evidence type="ECO:0000313" key="2">
    <source>
        <dbReference type="EMBL" id="SFN46441.1"/>
    </source>
</evidence>
<name>A0A1I4Z833_9FLAO</name>
<sequence>MYQFILITLFHALVRALKFYIMTDFFYAIEDLFVNVLFAPFDALRELELENWTAANILNWLFIVVGFVAFTYWMLQLKKYNDNNEENKSITSHSYL</sequence>
<dbReference type="EMBL" id="FOVN01000001">
    <property type="protein sequence ID" value="SFN46441.1"/>
    <property type="molecule type" value="Genomic_DNA"/>
</dbReference>
<protein>
    <recommendedName>
        <fullName evidence="4">Uracil phosphoribosyltransferase</fullName>
    </recommendedName>
</protein>
<feature type="transmembrane region" description="Helical" evidence="1">
    <location>
        <begin position="57"/>
        <end position="75"/>
    </location>
</feature>
<evidence type="ECO:0000256" key="1">
    <source>
        <dbReference type="SAM" id="Phobius"/>
    </source>
</evidence>
<keyword evidence="3" id="KW-1185">Reference proteome</keyword>
<gene>
    <name evidence="2" type="ORF">SAMN04487989_101605</name>
</gene>
<keyword evidence="1" id="KW-0472">Membrane</keyword>
<keyword evidence="1" id="KW-0812">Transmembrane</keyword>
<proteinExistence type="predicted"/>
<dbReference type="STRING" id="649333.SAMN04487989_101605"/>
<reference evidence="3" key="1">
    <citation type="submission" date="2016-10" db="EMBL/GenBank/DDBJ databases">
        <authorList>
            <person name="Varghese N."/>
            <person name="Submissions S."/>
        </authorList>
    </citation>
    <scope>NUCLEOTIDE SEQUENCE [LARGE SCALE GENOMIC DNA]</scope>
    <source>
        <strain evidence="3">DSM 23925</strain>
    </source>
</reference>
<dbReference type="Proteomes" id="UP000198705">
    <property type="component" value="Unassembled WGS sequence"/>
</dbReference>
<dbReference type="Pfam" id="PF19868">
    <property type="entry name" value="DUF6341"/>
    <property type="match status" value="1"/>
</dbReference>
<evidence type="ECO:0000313" key="3">
    <source>
        <dbReference type="Proteomes" id="UP000198705"/>
    </source>
</evidence>
<dbReference type="InterPro" id="IPR045922">
    <property type="entry name" value="DUF6341"/>
</dbReference>